<dbReference type="InterPro" id="IPR005162">
    <property type="entry name" value="Retrotrans_gag_dom"/>
</dbReference>
<keyword evidence="3" id="KW-0548">Nucleotidyltransferase</keyword>
<feature type="region of interest" description="Disordered" evidence="1">
    <location>
        <begin position="1"/>
        <end position="36"/>
    </location>
</feature>
<reference evidence="3" key="1">
    <citation type="journal article" date="2019" name="Sci. Rep.">
        <title>Draft genome of Tanacetum cinerariifolium, the natural source of mosquito coil.</title>
        <authorList>
            <person name="Yamashiro T."/>
            <person name="Shiraishi A."/>
            <person name="Satake H."/>
            <person name="Nakayama K."/>
        </authorList>
    </citation>
    <scope>NUCLEOTIDE SEQUENCE</scope>
</reference>
<name>A0A699T582_TANCI</name>
<protein>
    <submittedName>
        <fullName evidence="3">Reverse transcriptase domain-containing protein</fullName>
    </submittedName>
</protein>
<keyword evidence="3" id="KW-0808">Transferase</keyword>
<feature type="domain" description="Retrotransposon gag" evidence="2">
    <location>
        <begin position="48"/>
        <end position="108"/>
    </location>
</feature>
<accession>A0A699T582</accession>
<dbReference type="EMBL" id="BKCJ011209455">
    <property type="protein sequence ID" value="GFD04116.1"/>
    <property type="molecule type" value="Genomic_DNA"/>
</dbReference>
<feature type="compositionally biased region" description="Polar residues" evidence="1">
    <location>
        <begin position="1"/>
        <end position="31"/>
    </location>
</feature>
<evidence type="ECO:0000313" key="3">
    <source>
        <dbReference type="EMBL" id="GFD04116.1"/>
    </source>
</evidence>
<feature type="non-terminal residue" evidence="3">
    <location>
        <position position="1"/>
    </location>
</feature>
<evidence type="ECO:0000256" key="1">
    <source>
        <dbReference type="SAM" id="MobiDB-lite"/>
    </source>
</evidence>
<dbReference type="AlphaFoldDB" id="A0A699T582"/>
<dbReference type="GO" id="GO:0003964">
    <property type="term" value="F:RNA-directed DNA polymerase activity"/>
    <property type="evidence" value="ECO:0007669"/>
    <property type="project" value="UniProtKB-KW"/>
</dbReference>
<dbReference type="Pfam" id="PF03732">
    <property type="entry name" value="Retrotrans_gag"/>
    <property type="match status" value="1"/>
</dbReference>
<sequence>DALATYETNQKTRNGNRNGSGSQSDGENGSKGTVHMARGTVRYDATYEMSWKALMNMMTKVYCPRNEIQKPETELWDMTVKGIDVVGYTQRFQELALLCPRMVPEEEDKV</sequence>
<keyword evidence="3" id="KW-0695">RNA-directed DNA polymerase</keyword>
<proteinExistence type="predicted"/>
<evidence type="ECO:0000259" key="2">
    <source>
        <dbReference type="Pfam" id="PF03732"/>
    </source>
</evidence>
<organism evidence="3">
    <name type="scientific">Tanacetum cinerariifolium</name>
    <name type="common">Dalmatian daisy</name>
    <name type="synonym">Chrysanthemum cinerariifolium</name>
    <dbReference type="NCBI Taxonomy" id="118510"/>
    <lineage>
        <taxon>Eukaryota</taxon>
        <taxon>Viridiplantae</taxon>
        <taxon>Streptophyta</taxon>
        <taxon>Embryophyta</taxon>
        <taxon>Tracheophyta</taxon>
        <taxon>Spermatophyta</taxon>
        <taxon>Magnoliopsida</taxon>
        <taxon>eudicotyledons</taxon>
        <taxon>Gunneridae</taxon>
        <taxon>Pentapetalae</taxon>
        <taxon>asterids</taxon>
        <taxon>campanulids</taxon>
        <taxon>Asterales</taxon>
        <taxon>Asteraceae</taxon>
        <taxon>Asteroideae</taxon>
        <taxon>Anthemideae</taxon>
        <taxon>Anthemidinae</taxon>
        <taxon>Tanacetum</taxon>
    </lineage>
</organism>
<gene>
    <name evidence="3" type="ORF">Tci_876085</name>
</gene>
<comment type="caution">
    <text evidence="3">The sequence shown here is derived from an EMBL/GenBank/DDBJ whole genome shotgun (WGS) entry which is preliminary data.</text>
</comment>